<comment type="caution">
    <text evidence="6">The sequence shown here is derived from an EMBL/GenBank/DDBJ whole genome shotgun (WGS) entry which is preliminary data.</text>
</comment>
<dbReference type="PANTHER" id="PTHR23152">
    <property type="entry name" value="2-OXOGLUTARATE DEHYDROGENASE"/>
    <property type="match status" value="1"/>
</dbReference>
<dbReference type="InterPro" id="IPR001017">
    <property type="entry name" value="DH_E1"/>
</dbReference>
<evidence type="ECO:0000313" key="6">
    <source>
        <dbReference type="EMBL" id="KAL0483648.1"/>
    </source>
</evidence>
<keyword evidence="4" id="KW-0786">Thiamine pyrophosphate</keyword>
<evidence type="ECO:0000256" key="4">
    <source>
        <dbReference type="ARBA" id="ARBA00023052"/>
    </source>
</evidence>
<keyword evidence="7" id="KW-1185">Reference proteome</keyword>
<dbReference type="GO" id="GO:0016624">
    <property type="term" value="F:oxidoreductase activity, acting on the aldehyde or oxo group of donors, disulfide as acceptor"/>
    <property type="evidence" value="ECO:0007669"/>
    <property type="project" value="InterPro"/>
</dbReference>
<keyword evidence="3" id="KW-0560">Oxidoreductase</keyword>
<organism evidence="6 7">
    <name type="scientific">Acrasis kona</name>
    <dbReference type="NCBI Taxonomy" id="1008807"/>
    <lineage>
        <taxon>Eukaryota</taxon>
        <taxon>Discoba</taxon>
        <taxon>Heterolobosea</taxon>
        <taxon>Tetramitia</taxon>
        <taxon>Eutetramitia</taxon>
        <taxon>Acrasidae</taxon>
        <taxon>Acrasis</taxon>
    </lineage>
</organism>
<accession>A0AAW2Z1J1</accession>
<dbReference type="InterPro" id="IPR011603">
    <property type="entry name" value="2oxoglutarate_DH_E1"/>
</dbReference>
<dbReference type="PIRSF" id="PIRSF000157">
    <property type="entry name" value="Oxoglu_dh_E1"/>
    <property type="match status" value="1"/>
</dbReference>
<dbReference type="EMBL" id="JAOPGA020000972">
    <property type="protein sequence ID" value="KAL0483648.1"/>
    <property type="molecule type" value="Genomic_DNA"/>
</dbReference>
<dbReference type="SMART" id="SM00861">
    <property type="entry name" value="Transket_pyr"/>
    <property type="match status" value="1"/>
</dbReference>
<comment type="similarity">
    <text evidence="2">Belongs to the alpha-ketoglutarate dehydrogenase family.</text>
</comment>
<feature type="domain" description="Transketolase-like pyrimidine-binding" evidence="5">
    <location>
        <begin position="417"/>
        <end position="621"/>
    </location>
</feature>
<dbReference type="Proteomes" id="UP001431209">
    <property type="component" value="Unassembled WGS sequence"/>
</dbReference>
<gene>
    <name evidence="6" type="ORF">AKO1_011478</name>
</gene>
<dbReference type="Pfam" id="PF02779">
    <property type="entry name" value="Transket_pyr"/>
    <property type="match status" value="1"/>
</dbReference>
<dbReference type="PANTHER" id="PTHR23152:SF4">
    <property type="entry name" value="2-OXOADIPATE DEHYDROGENASE COMPLEX COMPONENT E1"/>
    <property type="match status" value="1"/>
</dbReference>
<dbReference type="CDD" id="cd02016">
    <property type="entry name" value="TPP_E1_OGDC_like"/>
    <property type="match status" value="1"/>
</dbReference>
<reference evidence="6 7" key="1">
    <citation type="submission" date="2024-03" db="EMBL/GenBank/DDBJ databases">
        <title>The Acrasis kona genome and developmental transcriptomes reveal deep origins of eukaryotic multicellular pathways.</title>
        <authorList>
            <person name="Sheikh S."/>
            <person name="Fu C.-J."/>
            <person name="Brown M.W."/>
            <person name="Baldauf S.L."/>
        </authorList>
    </citation>
    <scope>NUCLEOTIDE SEQUENCE [LARGE SCALE GENOMIC DNA]</scope>
    <source>
        <strain evidence="6 7">ATCC MYA-3509</strain>
    </source>
</reference>
<dbReference type="NCBIfam" id="NF006914">
    <property type="entry name" value="PRK09404.1"/>
    <property type="match status" value="1"/>
</dbReference>
<dbReference type="InterPro" id="IPR029061">
    <property type="entry name" value="THDP-binding"/>
</dbReference>
<evidence type="ECO:0000256" key="1">
    <source>
        <dbReference type="ARBA" id="ARBA00001964"/>
    </source>
</evidence>
<dbReference type="AlphaFoldDB" id="A0AAW2Z1J1"/>
<evidence type="ECO:0000256" key="3">
    <source>
        <dbReference type="ARBA" id="ARBA00023002"/>
    </source>
</evidence>
<dbReference type="Gene3D" id="3.40.50.12470">
    <property type="match status" value="1"/>
</dbReference>
<dbReference type="Pfam" id="PF16870">
    <property type="entry name" value="OxoGdeHyase_C"/>
    <property type="match status" value="1"/>
</dbReference>
<dbReference type="GO" id="GO:0030976">
    <property type="term" value="F:thiamine pyrophosphate binding"/>
    <property type="evidence" value="ECO:0007669"/>
    <property type="project" value="InterPro"/>
</dbReference>
<dbReference type="SUPFAM" id="SSF52518">
    <property type="entry name" value="Thiamin diphosphate-binding fold (THDP-binding)"/>
    <property type="match status" value="2"/>
</dbReference>
<dbReference type="Pfam" id="PF00676">
    <property type="entry name" value="E1_dh"/>
    <property type="match status" value="1"/>
</dbReference>
<dbReference type="Gene3D" id="3.40.50.970">
    <property type="match status" value="1"/>
</dbReference>
<dbReference type="InterPro" id="IPR005475">
    <property type="entry name" value="Transketolase-like_Pyr-bd"/>
</dbReference>
<dbReference type="InterPro" id="IPR031717">
    <property type="entry name" value="ODO-1/KGD_C"/>
</dbReference>
<evidence type="ECO:0000259" key="5">
    <source>
        <dbReference type="SMART" id="SM00861"/>
    </source>
</evidence>
<comment type="cofactor">
    <cofactor evidence="1">
        <name>thiamine diphosphate</name>
        <dbReference type="ChEBI" id="CHEBI:58937"/>
    </cofactor>
</comment>
<proteinExistence type="inferred from homology"/>
<sequence>MENQKEINWLGKKLEASANVKLTDEELKRFHRLIVESEAFDHFMAKKFPTVKRYGLEGTETMIPAMDIILRKLEQDGTTDLVLGMPHRGRLNLLVGLLKYPPRALFHKMKGNSEIPEELFGIGDVLSHIGISTKLPGTNMNISLLNNPSHLEAINPVALGKTRNKIDKGRNASCVQMHGDAAFIGQGIVAETLCLSKLPHFQTGGTIHIVLDNQLGFTTPSLHSRSTRYSGDVGKMTNAPILSVNAEKIHDVSRVMTIATEYKNKFKKDVIVEIKGYRRHGHNELDEPAFTQPKMYKAIRSRETFPKTLTQTLISQGVIAQHDSDRIKSQREEELESEFKFISDYKPEKVYFLGDWERVKQASDFSILQIPKTGVDVATMKQIIEHSVRLPQGFNVHPRLEKYHVQSRLKSCDRQVVDWSAAETLAFGTLLCEGYNVRLSGQDVARGTFSHRHLEFVDQVNEDKYVPLQHLPKKNAKLEIVTSNLSEFAVMGFEYGYSINDPNNMVIWEAQFGDFNNGAQIMIDQFIASGEDKWCLSTGITLLLPHGMDGAGPEHSSGRLERFLQMCDSDINTDDVIEKRVNMCVINPSTPANYFHALRRQMHRKFRKPLIVMSPKQLLRLSNCVSDLSEMATGTSFKTVLPDVVDPSKSMRKIIFCSGKIFLRLDRTEEGQGIGGIVCNRSIGAIESVPVRNVDGAIGSLC</sequence>
<evidence type="ECO:0000256" key="2">
    <source>
        <dbReference type="ARBA" id="ARBA00006936"/>
    </source>
</evidence>
<name>A0AAW2Z1J1_9EUKA</name>
<evidence type="ECO:0000313" key="7">
    <source>
        <dbReference type="Proteomes" id="UP001431209"/>
    </source>
</evidence>
<protein>
    <submittedName>
        <fullName evidence="6">2-oxoadipate dehydrogenase E1 component</fullName>
    </submittedName>
</protein>